<keyword evidence="3" id="KW-1185">Reference proteome</keyword>
<keyword evidence="1" id="KW-0812">Transmembrane</keyword>
<dbReference type="RefSeq" id="WP_274372484.1">
    <property type="nucleotide sequence ID" value="NZ_CP072943.1"/>
</dbReference>
<protein>
    <submittedName>
        <fullName evidence="2">Uncharacterized protein</fullName>
    </submittedName>
</protein>
<feature type="transmembrane region" description="Helical" evidence="1">
    <location>
        <begin position="32"/>
        <end position="51"/>
    </location>
</feature>
<sequence length="85" mass="8904">MTVFLSLSLFAALLMLCAVVARLLSAVGDEEASAAFGVLGTATPLLALLLIPSGDAFPLFDVAIVLLVSSYVLNLSFRLFQEGDL</sequence>
<dbReference type="EMBL" id="CP072943">
    <property type="protein sequence ID" value="QTX31332.1"/>
    <property type="molecule type" value="Genomic_DNA"/>
</dbReference>
<feature type="transmembrane region" description="Helical" evidence="1">
    <location>
        <begin position="58"/>
        <end position="80"/>
    </location>
</feature>
<keyword evidence="1" id="KW-1133">Transmembrane helix</keyword>
<dbReference type="KEGG" id="aram:KAR29_08010"/>
<evidence type="ECO:0000313" key="2">
    <source>
        <dbReference type="EMBL" id="QTX31332.1"/>
    </source>
</evidence>
<reference evidence="3" key="1">
    <citation type="submission" date="2021-04" db="EMBL/GenBank/DDBJ databases">
        <title>A novel Synergistetes isolate from a pyrite-forming mixed culture.</title>
        <authorList>
            <person name="Bunk B."/>
            <person name="Sproer C."/>
            <person name="Spring S."/>
            <person name="Pester M."/>
        </authorList>
    </citation>
    <scope>NUCLEOTIDE SEQUENCE [LARGE SCALE GENOMIC DNA]</scope>
    <source>
        <strain evidence="3">J.5.4.2-T.3.5.2</strain>
    </source>
</reference>
<organism evidence="2 3">
    <name type="scientific">Aminithiophilus ramosus</name>
    <dbReference type="NCBI Taxonomy" id="3029084"/>
    <lineage>
        <taxon>Bacteria</taxon>
        <taxon>Thermotogati</taxon>
        <taxon>Synergistota</taxon>
        <taxon>Synergistia</taxon>
        <taxon>Synergistales</taxon>
        <taxon>Aminithiophilaceae</taxon>
        <taxon>Aminithiophilus</taxon>
    </lineage>
</organism>
<evidence type="ECO:0000256" key="1">
    <source>
        <dbReference type="SAM" id="Phobius"/>
    </source>
</evidence>
<name>A0A9Q7EYK3_9BACT</name>
<dbReference type="AlphaFoldDB" id="A0A9Q7EYK3"/>
<evidence type="ECO:0000313" key="3">
    <source>
        <dbReference type="Proteomes" id="UP000671879"/>
    </source>
</evidence>
<gene>
    <name evidence="2" type="ORF">KAR29_08010</name>
</gene>
<proteinExistence type="predicted"/>
<dbReference type="Proteomes" id="UP000671879">
    <property type="component" value="Chromosome"/>
</dbReference>
<accession>A0A9Q7EYK3</accession>
<keyword evidence="1" id="KW-0472">Membrane</keyword>